<gene>
    <name evidence="3" type="ORF">DFR24_2416</name>
</gene>
<dbReference type="GO" id="GO:0005737">
    <property type="term" value="C:cytoplasm"/>
    <property type="evidence" value="ECO:0007669"/>
    <property type="project" value="TreeGrafter"/>
</dbReference>
<dbReference type="SUPFAM" id="SSF51735">
    <property type="entry name" value="NAD(P)-binding Rossmann-fold domains"/>
    <property type="match status" value="1"/>
</dbReference>
<dbReference type="InterPro" id="IPR001509">
    <property type="entry name" value="Epimerase_deHydtase"/>
</dbReference>
<evidence type="ECO:0000259" key="1">
    <source>
        <dbReference type="Pfam" id="PF01370"/>
    </source>
</evidence>
<dbReference type="PANTHER" id="PTHR48079">
    <property type="entry name" value="PROTEIN YEEZ"/>
    <property type="match status" value="1"/>
</dbReference>
<dbReference type="InterPro" id="IPR051783">
    <property type="entry name" value="NAD(P)-dependent_oxidoreduct"/>
</dbReference>
<dbReference type="InterPro" id="IPR013332">
    <property type="entry name" value="KPR_N"/>
</dbReference>
<dbReference type="Pfam" id="PF01370">
    <property type="entry name" value="Epimerase"/>
    <property type="match status" value="1"/>
</dbReference>
<dbReference type="AlphaFoldDB" id="A0A4S3K6T9"/>
<dbReference type="RefSeq" id="WP_133881646.1">
    <property type="nucleotide sequence ID" value="NZ_MWIN01000010.1"/>
</dbReference>
<protein>
    <submittedName>
        <fullName evidence="3">Nucleoside-diphosphate-sugar epimerase</fullName>
    </submittedName>
</protein>
<name>A0A4S3K6T9_9GAMM</name>
<dbReference type="PANTHER" id="PTHR48079:SF6">
    <property type="entry name" value="NAD(P)-BINDING DOMAIN-CONTAINING PROTEIN-RELATED"/>
    <property type="match status" value="1"/>
</dbReference>
<dbReference type="GO" id="GO:0004029">
    <property type="term" value="F:aldehyde dehydrogenase (NAD+) activity"/>
    <property type="evidence" value="ECO:0007669"/>
    <property type="project" value="TreeGrafter"/>
</dbReference>
<feature type="domain" description="Ketopantoate reductase N-terminal" evidence="2">
    <location>
        <begin position="6"/>
        <end position="55"/>
    </location>
</feature>
<proteinExistence type="predicted"/>
<dbReference type="Pfam" id="PF02558">
    <property type="entry name" value="ApbA"/>
    <property type="match status" value="1"/>
</dbReference>
<dbReference type="InterPro" id="IPR036291">
    <property type="entry name" value="NAD(P)-bd_dom_sf"/>
</dbReference>
<evidence type="ECO:0000259" key="2">
    <source>
        <dbReference type="Pfam" id="PF02558"/>
    </source>
</evidence>
<comment type="caution">
    <text evidence="3">The sequence shown here is derived from an EMBL/GenBank/DDBJ whole genome shotgun (WGS) entry which is preliminary data.</text>
</comment>
<accession>A0A4S3K6T9</accession>
<dbReference type="EMBL" id="SOBT01000009">
    <property type="protein sequence ID" value="TDU28057.1"/>
    <property type="molecule type" value="Genomic_DNA"/>
</dbReference>
<evidence type="ECO:0000313" key="3">
    <source>
        <dbReference type="EMBL" id="TDU28057.1"/>
    </source>
</evidence>
<feature type="domain" description="NAD-dependent epimerase/dehydratase" evidence="1">
    <location>
        <begin position="87"/>
        <end position="211"/>
    </location>
</feature>
<evidence type="ECO:0000313" key="4">
    <source>
        <dbReference type="Proteomes" id="UP000295341"/>
    </source>
</evidence>
<dbReference type="OrthoDB" id="9808276at2"/>
<dbReference type="CDD" id="cd05266">
    <property type="entry name" value="SDR_a4"/>
    <property type="match status" value="1"/>
</dbReference>
<keyword evidence="4" id="KW-1185">Reference proteome</keyword>
<dbReference type="Proteomes" id="UP000295341">
    <property type="component" value="Unassembled WGS sequence"/>
</dbReference>
<sequence length="287" mass="31570">MSDAAVLIVGCGDIGMRVARLLQKSGARVTGLVRSSESAAALHAQGLDAQTIDLDSPTLTLPAADRVFWFAPPPTQGEHDPRLRRGLAALRSRLPRRFVYISTSGVYGDCDGRWIDEDEPLKPQSERGKRRLDAERALDEFGGQTRCEVVVLRVPGIYGPGRLPIERLRRQLPVVQESECPWTNRIHSEDLAAVALAAMDRGCAGAAYNVADGQPTTMTDYFSQSARLLGMPEPPRITLAEARMQLTPALLSFLEESKRLLTTRMHADLRVNLRYPNLAAGLRSCLE</sequence>
<dbReference type="Gene3D" id="3.40.50.720">
    <property type="entry name" value="NAD(P)-binding Rossmann-like Domain"/>
    <property type="match status" value="1"/>
</dbReference>
<organism evidence="3 4">
    <name type="scientific">Panacagrimonas perspica</name>
    <dbReference type="NCBI Taxonomy" id="381431"/>
    <lineage>
        <taxon>Bacteria</taxon>
        <taxon>Pseudomonadati</taxon>
        <taxon>Pseudomonadota</taxon>
        <taxon>Gammaproteobacteria</taxon>
        <taxon>Nevskiales</taxon>
        <taxon>Nevskiaceae</taxon>
        <taxon>Panacagrimonas</taxon>
    </lineage>
</organism>
<reference evidence="3 4" key="1">
    <citation type="submission" date="2019-03" db="EMBL/GenBank/DDBJ databases">
        <title>Genomic Encyclopedia of Type Strains, Phase IV (KMG-IV): sequencing the most valuable type-strain genomes for metagenomic binning, comparative biology and taxonomic classification.</title>
        <authorList>
            <person name="Goeker M."/>
        </authorList>
    </citation>
    <scope>NUCLEOTIDE SEQUENCE [LARGE SCALE GENOMIC DNA]</scope>
    <source>
        <strain evidence="3 4">DSM 26377</strain>
    </source>
</reference>